<name>A0AAP0KSS0_9MAGN</name>
<dbReference type="Proteomes" id="UP001419268">
    <property type="component" value="Unassembled WGS sequence"/>
</dbReference>
<sequence>MSALGSPLPDWQGAADPCPGQHCGGCPSATPPPLIVRRGCPLWRPLWSWPFLLAMPAARLPPATNDVIFLRVSHSI</sequence>
<proteinExistence type="predicted"/>
<evidence type="ECO:0000313" key="2">
    <source>
        <dbReference type="Proteomes" id="UP001419268"/>
    </source>
</evidence>
<organism evidence="1 2">
    <name type="scientific">Stephania cephalantha</name>
    <dbReference type="NCBI Taxonomy" id="152367"/>
    <lineage>
        <taxon>Eukaryota</taxon>
        <taxon>Viridiplantae</taxon>
        <taxon>Streptophyta</taxon>
        <taxon>Embryophyta</taxon>
        <taxon>Tracheophyta</taxon>
        <taxon>Spermatophyta</taxon>
        <taxon>Magnoliopsida</taxon>
        <taxon>Ranunculales</taxon>
        <taxon>Menispermaceae</taxon>
        <taxon>Menispermoideae</taxon>
        <taxon>Cissampelideae</taxon>
        <taxon>Stephania</taxon>
    </lineage>
</organism>
<gene>
    <name evidence="1" type="ORF">Scep_004605</name>
</gene>
<comment type="caution">
    <text evidence="1">The sequence shown here is derived from an EMBL/GenBank/DDBJ whole genome shotgun (WGS) entry which is preliminary data.</text>
</comment>
<reference evidence="1 2" key="1">
    <citation type="submission" date="2024-01" db="EMBL/GenBank/DDBJ databases">
        <title>Genome assemblies of Stephania.</title>
        <authorList>
            <person name="Yang L."/>
        </authorList>
    </citation>
    <scope>NUCLEOTIDE SEQUENCE [LARGE SCALE GENOMIC DNA]</scope>
    <source>
        <strain evidence="1">JXDWG</strain>
        <tissue evidence="1">Leaf</tissue>
    </source>
</reference>
<evidence type="ECO:0000313" key="1">
    <source>
        <dbReference type="EMBL" id="KAK9158031.1"/>
    </source>
</evidence>
<accession>A0AAP0KSS0</accession>
<dbReference type="EMBL" id="JBBNAG010000002">
    <property type="protein sequence ID" value="KAK9158031.1"/>
    <property type="molecule type" value="Genomic_DNA"/>
</dbReference>
<keyword evidence="2" id="KW-1185">Reference proteome</keyword>
<dbReference type="AlphaFoldDB" id="A0AAP0KSS0"/>
<protein>
    <submittedName>
        <fullName evidence="1">Uncharacterized protein</fullName>
    </submittedName>
</protein>